<reference evidence="7 8" key="1">
    <citation type="submission" date="2021-07" db="EMBL/GenBank/DDBJ databases">
        <title>Isolation and characterization of bacteria from a gold mining with a capacity of golden bioaccumulation.</title>
        <authorList>
            <person name="Yang X.J."/>
        </authorList>
    </citation>
    <scope>NUCLEOTIDE SEQUENCE [LARGE SCALE GENOMIC DNA]</scope>
    <source>
        <strain evidence="7 8">Au29</strain>
    </source>
</reference>
<evidence type="ECO:0000313" key="7">
    <source>
        <dbReference type="EMBL" id="QYC11141.1"/>
    </source>
</evidence>
<evidence type="ECO:0000259" key="6">
    <source>
        <dbReference type="Pfam" id="PF00155"/>
    </source>
</evidence>
<comment type="cofactor">
    <cofactor evidence="1">
        <name>pyridoxal 5'-phosphate</name>
        <dbReference type="ChEBI" id="CHEBI:597326"/>
    </cofactor>
</comment>
<dbReference type="GO" id="GO:0008483">
    <property type="term" value="F:transaminase activity"/>
    <property type="evidence" value="ECO:0007669"/>
    <property type="project" value="UniProtKB-KW"/>
</dbReference>
<feature type="domain" description="Aminotransferase class I/classII large" evidence="6">
    <location>
        <begin position="37"/>
        <end position="372"/>
    </location>
</feature>
<evidence type="ECO:0000256" key="5">
    <source>
        <dbReference type="ARBA" id="ARBA00049185"/>
    </source>
</evidence>
<name>A0ABX8TIR4_9CAUL</name>
<dbReference type="InterPro" id="IPR050596">
    <property type="entry name" value="AspAT/PAT-like"/>
</dbReference>
<evidence type="ECO:0000256" key="1">
    <source>
        <dbReference type="ARBA" id="ARBA00001933"/>
    </source>
</evidence>
<dbReference type="CDD" id="cd00609">
    <property type="entry name" value="AAT_like"/>
    <property type="match status" value="1"/>
</dbReference>
<keyword evidence="3" id="KW-0808">Transferase</keyword>
<evidence type="ECO:0000313" key="8">
    <source>
        <dbReference type="Proteomes" id="UP000824334"/>
    </source>
</evidence>
<evidence type="ECO:0000256" key="2">
    <source>
        <dbReference type="ARBA" id="ARBA00022576"/>
    </source>
</evidence>
<dbReference type="PANTHER" id="PTHR46383:SF2">
    <property type="entry name" value="AMINOTRANSFERASE"/>
    <property type="match status" value="1"/>
</dbReference>
<keyword evidence="8" id="KW-1185">Reference proteome</keyword>
<evidence type="ECO:0000256" key="3">
    <source>
        <dbReference type="ARBA" id="ARBA00022679"/>
    </source>
</evidence>
<keyword evidence="2 7" id="KW-0032">Aminotransferase</keyword>
<dbReference type="PROSITE" id="PS00105">
    <property type="entry name" value="AA_TRANSFER_CLASS_1"/>
    <property type="match status" value="1"/>
</dbReference>
<evidence type="ECO:0000256" key="4">
    <source>
        <dbReference type="ARBA" id="ARBA00022898"/>
    </source>
</evidence>
<dbReference type="Proteomes" id="UP000824334">
    <property type="component" value="Chromosome"/>
</dbReference>
<dbReference type="PANTHER" id="PTHR46383">
    <property type="entry name" value="ASPARTATE AMINOTRANSFERASE"/>
    <property type="match status" value="1"/>
</dbReference>
<proteinExistence type="predicted"/>
<comment type="catalytic activity">
    <reaction evidence="5">
        <text>L-aspartate + 2-oxoglutarate = oxaloacetate + L-glutamate</text>
        <dbReference type="Rhea" id="RHEA:21824"/>
        <dbReference type="ChEBI" id="CHEBI:16452"/>
        <dbReference type="ChEBI" id="CHEBI:16810"/>
        <dbReference type="ChEBI" id="CHEBI:29985"/>
        <dbReference type="ChEBI" id="CHEBI:29991"/>
        <dbReference type="EC" id="2.6.1.1"/>
    </reaction>
</comment>
<accession>A0ABX8TIR4</accession>
<dbReference type="InterPro" id="IPR004838">
    <property type="entry name" value="NHTrfase_class1_PyrdxlP-BS"/>
</dbReference>
<gene>
    <name evidence="7" type="ORF">KWG56_03795</name>
</gene>
<protein>
    <submittedName>
        <fullName evidence="7">Aminotransferase class I/II-fold pyridoxal phosphate-dependent enzyme</fullName>
    </submittedName>
</protein>
<sequence>MGGALHMTVEPFRAISVSRLAHQLKSEGRSIIHMEFGQPSTGAPAAAIARAHQVLDQDAMGYWESPDLCARIARLYDERYGVALAHEQIVLTNGASPALVLALSMRFQPGDRIALARPGYVAYRNTLRALHLEPVEIACGPETRFQLTAAQLEALEPAPAGVIIASPANPTGTIIPNEELAAIAAVCRARNIAIISDEIYHGLSYVGPTPSMLQFAPDAIIINSFSKYWSMAGWRLGWLLVPEAEIDAARARIGNMFLTPPSLSQHAGLVAMDQTDELEGHIQTYARNRALMLEALPALGLKKIAPPDGAFYIWADIGHLTSDSMAFCQDLLRDTGVATAPGVDFDPVEGHRYIRFSFAVSTPEVEEALTRITPWFAARAVRP</sequence>
<dbReference type="EMBL" id="CP080034">
    <property type="protein sequence ID" value="QYC11141.1"/>
    <property type="molecule type" value="Genomic_DNA"/>
</dbReference>
<dbReference type="InterPro" id="IPR004839">
    <property type="entry name" value="Aminotransferase_I/II_large"/>
</dbReference>
<organism evidence="7 8">
    <name type="scientific">Brevundimonas nasdae</name>
    <dbReference type="NCBI Taxonomy" id="172043"/>
    <lineage>
        <taxon>Bacteria</taxon>
        <taxon>Pseudomonadati</taxon>
        <taxon>Pseudomonadota</taxon>
        <taxon>Alphaproteobacteria</taxon>
        <taxon>Caulobacterales</taxon>
        <taxon>Caulobacteraceae</taxon>
        <taxon>Brevundimonas</taxon>
    </lineage>
</organism>
<dbReference type="Pfam" id="PF00155">
    <property type="entry name" value="Aminotran_1_2"/>
    <property type="match status" value="1"/>
</dbReference>
<keyword evidence="4" id="KW-0663">Pyridoxal phosphate</keyword>